<dbReference type="SUPFAM" id="SSF51735">
    <property type="entry name" value="NAD(P)-binding Rossmann-fold domains"/>
    <property type="match status" value="1"/>
</dbReference>
<keyword evidence="1" id="KW-0560">Oxidoreductase</keyword>
<sequence length="81" mass="8811">ESEQILKKGGMKRVLLLGAGYVSGPVIEYLTRDAGIQVTVASNLLNQAEDMAAKYPNTIPVMLDITSQESHLDSLVKDHDI</sequence>
<keyword evidence="4" id="KW-1185">Reference proteome</keyword>
<protein>
    <recommendedName>
        <fullName evidence="2">Saccharopine dehydrogenase NADP binding domain-containing protein</fullName>
    </recommendedName>
</protein>
<name>A0ABD0MYE0_CIRMR</name>
<dbReference type="PANTHER" id="PTHR11133:SF22">
    <property type="entry name" value="ALPHA-AMINOADIPIC SEMIALDEHYDE SYNTHASE, MITOCHONDRIAL"/>
    <property type="match status" value="1"/>
</dbReference>
<dbReference type="GO" id="GO:0016491">
    <property type="term" value="F:oxidoreductase activity"/>
    <property type="evidence" value="ECO:0007669"/>
    <property type="project" value="UniProtKB-KW"/>
</dbReference>
<dbReference type="EMBL" id="JAMKFB020000025">
    <property type="protein sequence ID" value="KAL0154982.1"/>
    <property type="molecule type" value="Genomic_DNA"/>
</dbReference>
<dbReference type="GO" id="GO:0006553">
    <property type="term" value="P:lysine metabolic process"/>
    <property type="evidence" value="ECO:0007669"/>
    <property type="project" value="UniProtKB-ARBA"/>
</dbReference>
<dbReference type="Pfam" id="PF03435">
    <property type="entry name" value="Sacchrp_dh_NADP"/>
    <property type="match status" value="1"/>
</dbReference>
<feature type="domain" description="Saccharopine dehydrogenase NADP binding" evidence="2">
    <location>
        <begin position="14"/>
        <end position="81"/>
    </location>
</feature>
<evidence type="ECO:0000313" key="4">
    <source>
        <dbReference type="Proteomes" id="UP001529510"/>
    </source>
</evidence>
<comment type="caution">
    <text evidence="3">The sequence shown here is derived from an EMBL/GenBank/DDBJ whole genome shotgun (WGS) entry which is preliminary data.</text>
</comment>
<dbReference type="InterPro" id="IPR051168">
    <property type="entry name" value="AASS"/>
</dbReference>
<feature type="non-terminal residue" evidence="3">
    <location>
        <position position="1"/>
    </location>
</feature>
<dbReference type="InterPro" id="IPR005097">
    <property type="entry name" value="Sacchrp_dh_NADP-bd"/>
</dbReference>
<dbReference type="Proteomes" id="UP001529510">
    <property type="component" value="Unassembled WGS sequence"/>
</dbReference>
<evidence type="ECO:0000313" key="3">
    <source>
        <dbReference type="EMBL" id="KAL0154982.1"/>
    </source>
</evidence>
<dbReference type="InterPro" id="IPR036291">
    <property type="entry name" value="NAD(P)-bd_dom_sf"/>
</dbReference>
<organism evidence="3 4">
    <name type="scientific">Cirrhinus mrigala</name>
    <name type="common">Mrigala</name>
    <dbReference type="NCBI Taxonomy" id="683832"/>
    <lineage>
        <taxon>Eukaryota</taxon>
        <taxon>Metazoa</taxon>
        <taxon>Chordata</taxon>
        <taxon>Craniata</taxon>
        <taxon>Vertebrata</taxon>
        <taxon>Euteleostomi</taxon>
        <taxon>Actinopterygii</taxon>
        <taxon>Neopterygii</taxon>
        <taxon>Teleostei</taxon>
        <taxon>Ostariophysi</taxon>
        <taxon>Cypriniformes</taxon>
        <taxon>Cyprinidae</taxon>
        <taxon>Labeoninae</taxon>
        <taxon>Labeonini</taxon>
        <taxon>Cirrhinus</taxon>
    </lineage>
</organism>
<evidence type="ECO:0000256" key="1">
    <source>
        <dbReference type="ARBA" id="ARBA00023002"/>
    </source>
</evidence>
<evidence type="ECO:0000259" key="2">
    <source>
        <dbReference type="Pfam" id="PF03435"/>
    </source>
</evidence>
<dbReference type="Gene3D" id="3.40.50.720">
    <property type="entry name" value="NAD(P)-binding Rossmann-like Domain"/>
    <property type="match status" value="1"/>
</dbReference>
<dbReference type="PANTHER" id="PTHR11133">
    <property type="entry name" value="SACCHAROPINE DEHYDROGENASE"/>
    <property type="match status" value="1"/>
</dbReference>
<proteinExistence type="predicted"/>
<accession>A0ABD0MYE0</accession>
<gene>
    <name evidence="3" type="ORF">M9458_049245</name>
</gene>
<reference evidence="3 4" key="1">
    <citation type="submission" date="2024-05" db="EMBL/GenBank/DDBJ databases">
        <title>Genome sequencing and assembly of Indian major carp, Cirrhinus mrigala (Hamilton, 1822).</title>
        <authorList>
            <person name="Mohindra V."/>
            <person name="Chowdhury L.M."/>
            <person name="Lal K."/>
            <person name="Jena J.K."/>
        </authorList>
    </citation>
    <scope>NUCLEOTIDE SEQUENCE [LARGE SCALE GENOMIC DNA]</scope>
    <source>
        <strain evidence="3">CM1030</strain>
        <tissue evidence="3">Blood</tissue>
    </source>
</reference>
<feature type="non-terminal residue" evidence="3">
    <location>
        <position position="81"/>
    </location>
</feature>
<dbReference type="AlphaFoldDB" id="A0ABD0MYE0"/>